<comment type="caution">
    <text evidence="2">The sequence shown here is derived from an EMBL/GenBank/DDBJ whole genome shotgun (WGS) entry which is preliminary data.</text>
</comment>
<keyword evidence="3" id="KW-1185">Reference proteome</keyword>
<dbReference type="SMART" id="SM00718">
    <property type="entry name" value="DM4_12"/>
    <property type="match status" value="1"/>
</dbReference>
<dbReference type="InterPro" id="IPR006631">
    <property type="entry name" value="DM4_12"/>
</dbReference>
<protein>
    <submittedName>
        <fullName evidence="2">Uncharacterized protein</fullName>
    </submittedName>
</protein>
<evidence type="ECO:0000256" key="1">
    <source>
        <dbReference type="SAM" id="MobiDB-lite"/>
    </source>
</evidence>
<dbReference type="PANTHER" id="PTHR21398:SF22">
    <property type="entry name" value="IP12060P-RELATED"/>
    <property type="match status" value="1"/>
</dbReference>
<dbReference type="AlphaFoldDB" id="A0AAD4PJ00"/>
<reference evidence="2" key="1">
    <citation type="journal article" date="2021" name="Mol. Ecol. Resour.">
        <title>Phylogenomic analyses of the genus Drosophila reveals genomic signals of climate adaptation.</title>
        <authorList>
            <person name="Li F."/>
            <person name="Rane R.V."/>
            <person name="Luria V."/>
            <person name="Xiong Z."/>
            <person name="Chen J."/>
            <person name="Li Z."/>
            <person name="Catullo R.A."/>
            <person name="Griffin P.C."/>
            <person name="Schiffer M."/>
            <person name="Pearce S."/>
            <person name="Lee S.F."/>
            <person name="McElroy K."/>
            <person name="Stocker A."/>
            <person name="Shirriffs J."/>
            <person name="Cockerell F."/>
            <person name="Coppin C."/>
            <person name="Sgro C.M."/>
            <person name="Karger A."/>
            <person name="Cain J.W."/>
            <person name="Weber J.A."/>
            <person name="Santpere G."/>
            <person name="Kirschner M.W."/>
            <person name="Hoffmann A.A."/>
            <person name="Oakeshott J.G."/>
            <person name="Zhang G."/>
        </authorList>
    </citation>
    <scope>NUCLEOTIDE SEQUENCE</scope>
    <source>
        <strain evidence="2">BGI-SZ-2011g</strain>
    </source>
</reference>
<evidence type="ECO:0000313" key="2">
    <source>
        <dbReference type="EMBL" id="KAH8370130.1"/>
    </source>
</evidence>
<sequence length="245" mass="28561">ATQLFISIAIPIDLPTRHVFLSYNFEASYLLPETWRRKPPIFRRGNGTHLGPHEDGLADFEDYYDEYEDEHHHHKRRKPKPPKRKQPRPHNKPPKKKHKPKPKPKPPPDDYKDFFEGYPRQDNAVALARRRQEQTLLSRTKFYEILSHRFEQHGFGSGDRCLLRLICEANSAQLGNHNGVLGSLIHVMFSPSSSQYEALPQRYYTAERQGKQHDCSGYFAKCERSLLDVITRPLADYIGNKTAIF</sequence>
<gene>
    <name evidence="2" type="ORF">KR093_002245</name>
</gene>
<feature type="non-terminal residue" evidence="2">
    <location>
        <position position="245"/>
    </location>
</feature>
<dbReference type="PANTHER" id="PTHR21398">
    <property type="entry name" value="AGAP007094-PA"/>
    <property type="match status" value="1"/>
</dbReference>
<feature type="compositionally biased region" description="Basic and acidic residues" evidence="1">
    <location>
        <begin position="106"/>
        <end position="115"/>
    </location>
</feature>
<organism evidence="2 3">
    <name type="scientific">Drosophila rubida</name>
    <dbReference type="NCBI Taxonomy" id="30044"/>
    <lineage>
        <taxon>Eukaryota</taxon>
        <taxon>Metazoa</taxon>
        <taxon>Ecdysozoa</taxon>
        <taxon>Arthropoda</taxon>
        <taxon>Hexapoda</taxon>
        <taxon>Insecta</taxon>
        <taxon>Pterygota</taxon>
        <taxon>Neoptera</taxon>
        <taxon>Endopterygota</taxon>
        <taxon>Diptera</taxon>
        <taxon>Brachycera</taxon>
        <taxon>Muscomorpha</taxon>
        <taxon>Ephydroidea</taxon>
        <taxon>Drosophilidae</taxon>
        <taxon>Drosophila</taxon>
    </lineage>
</organism>
<feature type="region of interest" description="Disordered" evidence="1">
    <location>
        <begin position="68"/>
        <end position="116"/>
    </location>
</feature>
<feature type="compositionally biased region" description="Basic residues" evidence="1">
    <location>
        <begin position="72"/>
        <end position="104"/>
    </location>
</feature>
<proteinExistence type="predicted"/>
<name>A0AAD4PJ00_9MUSC</name>
<dbReference type="Pfam" id="PF07841">
    <property type="entry name" value="DM4_12"/>
    <property type="match status" value="1"/>
</dbReference>
<dbReference type="EMBL" id="JAJJHW010002585">
    <property type="protein sequence ID" value="KAH8370130.1"/>
    <property type="molecule type" value="Genomic_DNA"/>
</dbReference>
<evidence type="ECO:0000313" key="3">
    <source>
        <dbReference type="Proteomes" id="UP001200034"/>
    </source>
</evidence>
<dbReference type="Proteomes" id="UP001200034">
    <property type="component" value="Unassembled WGS sequence"/>
</dbReference>
<accession>A0AAD4PJ00</accession>